<dbReference type="CDD" id="cd06093">
    <property type="entry name" value="PX_domain"/>
    <property type="match status" value="1"/>
</dbReference>
<feature type="region of interest" description="Disordered" evidence="3">
    <location>
        <begin position="864"/>
        <end position="958"/>
    </location>
</feature>
<dbReference type="Proteomes" id="UP000239649">
    <property type="component" value="Unassembled WGS sequence"/>
</dbReference>
<dbReference type="Pfam" id="PF08628">
    <property type="entry name" value="Nexin_C"/>
    <property type="match status" value="1"/>
</dbReference>
<evidence type="ECO:0000256" key="2">
    <source>
        <dbReference type="ARBA" id="ARBA00022490"/>
    </source>
</evidence>
<comment type="caution">
    <text evidence="7">The sequence shown here is derived from an EMBL/GenBank/DDBJ whole genome shotgun (WGS) entry which is preliminary data.</text>
</comment>
<comment type="subcellular location">
    <subcellularLocation>
        <location evidence="1">Cytoplasm</location>
    </subcellularLocation>
</comment>
<dbReference type="SMART" id="SM00312">
    <property type="entry name" value="PX"/>
    <property type="match status" value="1"/>
</dbReference>
<feature type="compositionally biased region" description="Low complexity" evidence="3">
    <location>
        <begin position="413"/>
        <end position="430"/>
    </location>
</feature>
<dbReference type="PANTHER" id="PTHR22999">
    <property type="entry name" value="PX SERINE/THREONINE KINASE PXK"/>
    <property type="match status" value="1"/>
</dbReference>
<feature type="compositionally biased region" description="Low complexity" evidence="3">
    <location>
        <begin position="921"/>
        <end position="949"/>
    </location>
</feature>
<protein>
    <submittedName>
        <fullName evidence="7">Sorting nexin-14</fullName>
    </submittedName>
</protein>
<gene>
    <name evidence="7" type="ORF">C2E20_1713</name>
</gene>
<dbReference type="InterPro" id="IPR051837">
    <property type="entry name" value="SortingNexin/PXDomain-PKLike"/>
</dbReference>
<sequence length="1198" mass="127515">MPALVVVLVVRWVAAAADWDKRAAVLRAERNVRLLAAARERAAAPPYAASSPTATPSSASKPDAWRKFVRAPVVEEAWARFAGSIIQEFLYDTWYTFLTPDREFPAEVRRLLNSAFGQLALRSRRLDLRAVMNDVCELVMEQLELYRDTRESIVLATQQPHCLRDMSPAAKERAFRREMQAERNLHPALQAADGHYKYLRSVSEGVVAYLLDMADAQRPVARVVCRELLAAAVLRPLLMWATPYYANKALYAALRERASQKPAGRTREAEEISAELASSRSEAARGHWQFEQRLRDSEAAEGTALDAARQLRRQLRSKLSQHVRSKSVDMVGLAARQGRGSEEAASGTGQQQQPVGAHPRALSCSPAEFAAMADCVAGPAAPADSSGSAGGMPRSRSSLPGSQLRPPRPPAPAAQQPSAAQQPVAALQQQQQQQTASLTVAAAQQQAERSPFDVYNVASAVASALMPQFAWPQQGGGAAGSFSRQAADAEEAALLADGDGWESVDVSDASFHLQPRDFSSAHLLAPLVDQSAVGSMTLRASSSSGGGGGARKGFAGGVRAKVVAADLNTSGSKDYVEFKVRVVDDSGGWTVSRRYRNFESLHRRIQRLYPGYKLKLPSKRIFIHSNSVEFVEERREGLDRYLQDMLAHKQLRDSGDVYEFLQQGSQVYELASPPPRAPGPSTTSPLRMPTMAARESQRAMLGGLSKAGDGLSKAGSGLGRAVVHGTQSVGRGISSASGAVAGSVKQGVTQLASAASDGAALVAGGVTGAAGTVHDAFAGSSAEGGGSGDQRPGLTRRARSVPNALDHAASAGLDGEPGEPAQRGRSGSSLPRDKSGGLLSKASTRLRLAMQKGDRDLAAALPEQRTSFEPGWSAQLEPSGHSGSSSSVASEQAAADLPLGVSPGKRGSRLFSSLRRHSSKSRSASPAKRQRSPARQPRSAAGSAAASRRGSMDLDDAGRMGEEVPAHLAASLAAPSPPPASPIYSFPVEPSLDMDDCAGISAPLYEIVDCLFQLQTRGFFRRQVFAMARQALSLLAGEQIDGYITGKLRLLRQQHTIGRIIAKIQASLWPGGLWFQRTPLTQAAAAAAARAAASGDDGGARPAGMEAEHFLTPTGPIPLDEDEIREAVEALLLRRAPSSVVRLVGKNAYASGMTDVFEMLQSPTFCHHLGYGCMEIALGHLFPELRPLFRTLQHGGLG</sequence>
<evidence type="ECO:0000313" key="7">
    <source>
        <dbReference type="EMBL" id="PSC74943.1"/>
    </source>
</evidence>
<dbReference type="InterPro" id="IPR003114">
    <property type="entry name" value="Phox_assoc"/>
</dbReference>
<dbReference type="SMART" id="SM00313">
    <property type="entry name" value="PXA"/>
    <property type="match status" value="1"/>
</dbReference>
<dbReference type="SUPFAM" id="SSF64268">
    <property type="entry name" value="PX domain"/>
    <property type="match status" value="1"/>
</dbReference>
<dbReference type="Gene3D" id="3.30.1520.10">
    <property type="entry name" value="Phox-like domain"/>
    <property type="match status" value="1"/>
</dbReference>
<reference evidence="7 8" key="1">
    <citation type="journal article" date="2018" name="Plant J.">
        <title>Genome sequences of Chlorella sorokiniana UTEX 1602 and Micractinium conductrix SAG 241.80: implications to maltose excretion by a green alga.</title>
        <authorList>
            <person name="Arriola M.B."/>
            <person name="Velmurugan N."/>
            <person name="Zhang Y."/>
            <person name="Plunkett M.H."/>
            <person name="Hondzo H."/>
            <person name="Barney B.M."/>
        </authorList>
    </citation>
    <scope>NUCLEOTIDE SEQUENCE [LARGE SCALE GENOMIC DNA]</scope>
    <source>
        <strain evidence="7 8">SAG 241.80</strain>
    </source>
</reference>
<dbReference type="STRING" id="554055.A0A2P6VLH1"/>
<evidence type="ECO:0000256" key="4">
    <source>
        <dbReference type="SAM" id="SignalP"/>
    </source>
</evidence>
<dbReference type="PROSITE" id="PS50195">
    <property type="entry name" value="PX"/>
    <property type="match status" value="1"/>
</dbReference>
<evidence type="ECO:0000256" key="3">
    <source>
        <dbReference type="SAM" id="MobiDB-lite"/>
    </source>
</evidence>
<feature type="region of interest" description="Disordered" evidence="3">
    <location>
        <begin position="808"/>
        <end position="839"/>
    </location>
</feature>
<feature type="domain" description="PX" evidence="5">
    <location>
        <begin position="556"/>
        <end position="668"/>
    </location>
</feature>
<dbReference type="InterPro" id="IPR013937">
    <property type="entry name" value="Sorting_nexin_C"/>
</dbReference>
<evidence type="ECO:0000259" key="6">
    <source>
        <dbReference type="PROSITE" id="PS51207"/>
    </source>
</evidence>
<dbReference type="PROSITE" id="PS51207">
    <property type="entry name" value="PXA"/>
    <property type="match status" value="1"/>
</dbReference>
<proteinExistence type="predicted"/>
<dbReference type="GO" id="GO:0035091">
    <property type="term" value="F:phosphatidylinositol binding"/>
    <property type="evidence" value="ECO:0007669"/>
    <property type="project" value="InterPro"/>
</dbReference>
<evidence type="ECO:0000313" key="8">
    <source>
        <dbReference type="Proteomes" id="UP000239649"/>
    </source>
</evidence>
<keyword evidence="4" id="KW-0732">Signal</keyword>
<feature type="domain" description="PXA" evidence="6">
    <location>
        <begin position="71"/>
        <end position="258"/>
    </location>
</feature>
<keyword evidence="2" id="KW-0963">Cytoplasm</keyword>
<dbReference type="AlphaFoldDB" id="A0A2P6VLH1"/>
<evidence type="ECO:0000256" key="1">
    <source>
        <dbReference type="ARBA" id="ARBA00004496"/>
    </source>
</evidence>
<evidence type="ECO:0000259" key="5">
    <source>
        <dbReference type="PROSITE" id="PS50195"/>
    </source>
</evidence>
<dbReference type="Pfam" id="PF02194">
    <property type="entry name" value="PXA"/>
    <property type="match status" value="1"/>
</dbReference>
<feature type="signal peptide" evidence="4">
    <location>
        <begin position="1"/>
        <end position="16"/>
    </location>
</feature>
<dbReference type="InterPro" id="IPR001683">
    <property type="entry name" value="PX_dom"/>
</dbReference>
<feature type="compositionally biased region" description="Low complexity" evidence="3">
    <location>
        <begin position="879"/>
        <end position="895"/>
    </location>
</feature>
<feature type="compositionally biased region" description="Low complexity" evidence="3">
    <location>
        <begin position="379"/>
        <end position="405"/>
    </location>
</feature>
<dbReference type="Pfam" id="PF00787">
    <property type="entry name" value="PX"/>
    <property type="match status" value="1"/>
</dbReference>
<dbReference type="OrthoDB" id="120967at2759"/>
<organism evidence="7 8">
    <name type="scientific">Micractinium conductrix</name>
    <dbReference type="NCBI Taxonomy" id="554055"/>
    <lineage>
        <taxon>Eukaryota</taxon>
        <taxon>Viridiplantae</taxon>
        <taxon>Chlorophyta</taxon>
        <taxon>core chlorophytes</taxon>
        <taxon>Trebouxiophyceae</taxon>
        <taxon>Chlorellales</taxon>
        <taxon>Chlorellaceae</taxon>
        <taxon>Chlorella clade</taxon>
        <taxon>Micractinium</taxon>
    </lineage>
</organism>
<dbReference type="InterPro" id="IPR036871">
    <property type="entry name" value="PX_dom_sf"/>
</dbReference>
<feature type="chain" id="PRO_5015171999" evidence="4">
    <location>
        <begin position="17"/>
        <end position="1198"/>
    </location>
</feature>
<feature type="region of interest" description="Disordered" evidence="3">
    <location>
        <begin position="335"/>
        <end position="361"/>
    </location>
</feature>
<name>A0A2P6VLH1_9CHLO</name>
<dbReference type="PANTHER" id="PTHR22999:SF23">
    <property type="entry name" value="SORTING NEXIN-16"/>
    <property type="match status" value="1"/>
</dbReference>
<accession>A0A2P6VLH1</accession>
<dbReference type="GO" id="GO:0005768">
    <property type="term" value="C:endosome"/>
    <property type="evidence" value="ECO:0007669"/>
    <property type="project" value="UniProtKB-ARBA"/>
</dbReference>
<feature type="region of interest" description="Disordered" evidence="3">
    <location>
        <begin position="379"/>
        <end position="430"/>
    </location>
</feature>
<dbReference type="EMBL" id="LHPF02000003">
    <property type="protein sequence ID" value="PSC74943.1"/>
    <property type="molecule type" value="Genomic_DNA"/>
</dbReference>
<keyword evidence="8" id="KW-1185">Reference proteome</keyword>